<keyword evidence="1" id="KW-1133">Transmembrane helix</keyword>
<dbReference type="InterPro" id="IPR007404">
    <property type="entry name" value="YdjM-like"/>
</dbReference>
<keyword evidence="3" id="KW-1185">Reference proteome</keyword>
<evidence type="ECO:0000256" key="1">
    <source>
        <dbReference type="SAM" id="Phobius"/>
    </source>
</evidence>
<dbReference type="InterPro" id="IPR053170">
    <property type="entry name" value="Transcription_regulator"/>
</dbReference>
<dbReference type="PANTHER" id="PTHR40031">
    <property type="entry name" value="HYPOTHETICAL MEMBRANE SPANNING PROTEIN"/>
    <property type="match status" value="1"/>
</dbReference>
<feature type="transmembrane region" description="Helical" evidence="1">
    <location>
        <begin position="62"/>
        <end position="80"/>
    </location>
</feature>
<evidence type="ECO:0000313" key="3">
    <source>
        <dbReference type="Proteomes" id="UP000246278"/>
    </source>
</evidence>
<keyword evidence="1" id="KW-0472">Membrane</keyword>
<dbReference type="Pfam" id="PF04307">
    <property type="entry name" value="YdjM"/>
    <property type="match status" value="1"/>
</dbReference>
<dbReference type="PANTHER" id="PTHR40031:SF1">
    <property type="entry name" value="MEMBRANE-BOUND METAL-DEPENDENT HYDROLASE"/>
    <property type="match status" value="1"/>
</dbReference>
<feature type="transmembrane region" description="Helical" evidence="1">
    <location>
        <begin position="26"/>
        <end position="47"/>
    </location>
</feature>
<feature type="transmembrane region" description="Helical" evidence="1">
    <location>
        <begin position="130"/>
        <end position="149"/>
    </location>
</feature>
<feature type="transmembrane region" description="Helical" evidence="1">
    <location>
        <begin position="161"/>
        <end position="180"/>
    </location>
</feature>
<evidence type="ECO:0000313" key="2">
    <source>
        <dbReference type="EMBL" id="PWW82486.1"/>
    </source>
</evidence>
<evidence type="ECO:0008006" key="4">
    <source>
        <dbReference type="Google" id="ProtNLM"/>
    </source>
</evidence>
<dbReference type="OrthoDB" id="9781927at2"/>
<sequence>MDSITQAALGAAVAHAAWHKPLGRKAFLWGAFFGTLPDLDVVFFPLLDDVQQLYWHRGESHSIFFVLIGGALLGALLWSARWKTKISPQRAMAGMVLILATHVLIDYFNIYGTQFLAPFSRFGFSLGNLFIIDPLYTGPLLLGIIAAAFSRSGHRYRFTWAGLAVSSAYVLFSLVSHAYADSVFSRQLEAKQIGVKASYTGATPMNTLLWRHVALTDSGILIGYFSVVADSGEEEIEFVTVQRNEALVAPYRGQRNVEAVDWFSNGFWVAEEIDGVITMADLRFGELRTDPNDPPEKWQYIFAWEISDDPDSLLQRSVSLKESRKAIDTLWARLTGDTRERSQF</sequence>
<proteinExistence type="predicted"/>
<gene>
    <name evidence="2" type="ORF">CR164_05715</name>
</gene>
<dbReference type="EMBL" id="PDNZ01000003">
    <property type="protein sequence ID" value="PWW82486.1"/>
    <property type="molecule type" value="Genomic_DNA"/>
</dbReference>
<feature type="transmembrane region" description="Helical" evidence="1">
    <location>
        <begin position="92"/>
        <end position="110"/>
    </location>
</feature>
<accession>A0A317TA80</accession>
<keyword evidence="1" id="KW-0812">Transmembrane</keyword>
<dbReference type="AlphaFoldDB" id="A0A317TA80"/>
<reference evidence="3" key="1">
    <citation type="submission" date="2017-10" db="EMBL/GenBank/DDBJ databases">
        <authorList>
            <person name="Gaisin V.A."/>
            <person name="Rysina M.S."/>
            <person name="Grouzdev D.S."/>
        </authorList>
    </citation>
    <scope>NUCLEOTIDE SEQUENCE [LARGE SCALE GENOMIC DNA]</scope>
    <source>
        <strain evidence="3">V1</strain>
    </source>
</reference>
<dbReference type="RefSeq" id="WP_110022960.1">
    <property type="nucleotide sequence ID" value="NZ_PDNZ01000003.1"/>
</dbReference>
<name>A0A317TA80_9CHLB</name>
<comment type="caution">
    <text evidence="2">The sequence shown here is derived from an EMBL/GenBank/DDBJ whole genome shotgun (WGS) entry which is preliminary data.</text>
</comment>
<organism evidence="2 3">
    <name type="scientific">Prosthecochloris marina</name>
    <dbReference type="NCBI Taxonomy" id="2017681"/>
    <lineage>
        <taxon>Bacteria</taxon>
        <taxon>Pseudomonadati</taxon>
        <taxon>Chlorobiota</taxon>
        <taxon>Chlorobiia</taxon>
        <taxon>Chlorobiales</taxon>
        <taxon>Chlorobiaceae</taxon>
        <taxon>Prosthecochloris</taxon>
    </lineage>
</organism>
<dbReference type="Proteomes" id="UP000246278">
    <property type="component" value="Unassembled WGS sequence"/>
</dbReference>
<protein>
    <recommendedName>
        <fullName evidence="4">Hydrolase</fullName>
    </recommendedName>
</protein>